<proteinExistence type="predicted"/>
<dbReference type="Proteomes" id="UP000005777">
    <property type="component" value="Unassembled WGS sequence"/>
</dbReference>
<dbReference type="InterPro" id="IPR021560">
    <property type="entry name" value="DUF3021"/>
</dbReference>
<evidence type="ECO:0000256" key="1">
    <source>
        <dbReference type="SAM" id="MobiDB-lite"/>
    </source>
</evidence>
<gene>
    <name evidence="3" type="ORF">HMPREF9020_00839</name>
</gene>
<name>W5IJJ8_SCAIO</name>
<evidence type="ECO:0000313" key="4">
    <source>
        <dbReference type="Proteomes" id="UP000005777"/>
    </source>
</evidence>
<evidence type="ECO:0000256" key="2">
    <source>
        <dbReference type="SAM" id="Phobius"/>
    </source>
</evidence>
<accession>W5IJJ8</accession>
<dbReference type="eggNOG" id="ENOG50330UE">
    <property type="taxonomic scope" value="Bacteria"/>
</dbReference>
<organism evidence="3 4">
    <name type="scientific">Scardovia inopinata F0304</name>
    <dbReference type="NCBI Taxonomy" id="641146"/>
    <lineage>
        <taxon>Bacteria</taxon>
        <taxon>Bacillati</taxon>
        <taxon>Actinomycetota</taxon>
        <taxon>Actinomycetes</taxon>
        <taxon>Bifidobacteriales</taxon>
        <taxon>Bifidobacteriaceae</taxon>
        <taxon>Scardovia</taxon>
    </lineage>
</organism>
<protein>
    <recommendedName>
        <fullName evidence="5">DUF3021 domain-containing protein</fullName>
    </recommendedName>
</protein>
<comment type="caution">
    <text evidence="3">The sequence shown here is derived from an EMBL/GenBank/DDBJ whole genome shotgun (WGS) entry which is preliminary data.</text>
</comment>
<dbReference type="Pfam" id="PF11457">
    <property type="entry name" value="DUF3021"/>
    <property type="match status" value="1"/>
</dbReference>
<keyword evidence="2" id="KW-1133">Transmembrane helix</keyword>
<dbReference type="EMBL" id="ADCX01000004">
    <property type="protein sequence ID" value="EFG27200.2"/>
    <property type="molecule type" value="Genomic_DNA"/>
</dbReference>
<feature type="transmembrane region" description="Helical" evidence="2">
    <location>
        <begin position="162"/>
        <end position="182"/>
    </location>
</feature>
<dbReference type="InterPro" id="IPR036259">
    <property type="entry name" value="MFS_trans_sf"/>
</dbReference>
<dbReference type="SUPFAM" id="SSF103473">
    <property type="entry name" value="MFS general substrate transporter"/>
    <property type="match status" value="1"/>
</dbReference>
<dbReference type="AlphaFoldDB" id="W5IJJ8"/>
<keyword evidence="2" id="KW-0472">Membrane</keyword>
<feature type="region of interest" description="Disordered" evidence="1">
    <location>
        <begin position="1"/>
        <end position="52"/>
    </location>
</feature>
<keyword evidence="2" id="KW-0812">Transmembrane</keyword>
<reference evidence="3 4" key="1">
    <citation type="submission" date="2012-01" db="EMBL/GenBank/DDBJ databases">
        <title>The Genome Sequence of Scardovia inopinata F0304.</title>
        <authorList>
            <consortium name="The Broad Institute Genome Sequencing Platform"/>
            <person name="Earl A."/>
            <person name="Ward D."/>
            <person name="Feldgarden M."/>
            <person name="Gevers D."/>
            <person name="Izard J."/>
            <person name="Baranova O.V."/>
            <person name="Blanton J.M."/>
            <person name="Tanner A.C."/>
            <person name="Dewhirst F.E."/>
            <person name="Young S.K."/>
            <person name="Zeng Q."/>
            <person name="Gargeya S."/>
            <person name="Fitzgerald M."/>
            <person name="Haas B."/>
            <person name="Abouelleil A."/>
            <person name="Alvarado L."/>
            <person name="Arachchi H.M."/>
            <person name="Berlin A."/>
            <person name="Chapman S.B."/>
            <person name="Gearin G."/>
            <person name="Goldberg J."/>
            <person name="Griggs A."/>
            <person name="Gujja S."/>
            <person name="Hansen M."/>
            <person name="Heiman D."/>
            <person name="Howarth C."/>
            <person name="Larimer J."/>
            <person name="Lui A."/>
            <person name="MacDonald P.J."/>
            <person name="McCowen C."/>
            <person name="Montmayeur A."/>
            <person name="Murphy C."/>
            <person name="Neiman D."/>
            <person name="Pearson M."/>
            <person name="Priest M."/>
            <person name="Roberts A."/>
            <person name="Saif S."/>
            <person name="Shea T."/>
            <person name="Sisk P."/>
            <person name="Stolte C."/>
            <person name="Sykes S."/>
            <person name="Wortman J."/>
            <person name="Nusbaum C."/>
            <person name="Birren B."/>
        </authorList>
    </citation>
    <scope>NUCLEOTIDE SEQUENCE [LARGE SCALE GENOMIC DNA]</scope>
    <source>
        <strain evidence="3 4">F0304</strain>
    </source>
</reference>
<dbReference type="RefSeq" id="WP_115672834.1">
    <property type="nucleotide sequence ID" value="NZ_GG770225.1"/>
</dbReference>
<evidence type="ECO:0008006" key="5">
    <source>
        <dbReference type="Google" id="ProtNLM"/>
    </source>
</evidence>
<feature type="compositionally biased region" description="Basic and acidic residues" evidence="1">
    <location>
        <begin position="23"/>
        <end position="47"/>
    </location>
</feature>
<sequence>MISPADHTQSNWSGNPDQPHTLNKKDKLKKPEKPEKSDKSDKPDKPIGAKIGLDPAREVDSDLHVVQEEDARPAITPATVIGHCLHGAGIGMLIGAFFSVTFSYVYHSRYYFPSPPRFVNRFSNQLDAVSVSFLLWILMGLIFVSANYFWNRTNWSLLKRTIVHCLYCYILFTILAIAAGWFPLNALWLIIYSCIWFAVYSVLWVVSIHTYRKNIKKVNERLQEESKNSTDFV</sequence>
<keyword evidence="4" id="KW-1185">Reference proteome</keyword>
<evidence type="ECO:0000313" key="3">
    <source>
        <dbReference type="EMBL" id="EFG27200.2"/>
    </source>
</evidence>
<feature type="transmembrane region" description="Helical" evidence="2">
    <location>
        <begin position="84"/>
        <end position="106"/>
    </location>
</feature>
<dbReference type="HOGENOM" id="CLU_103763_0_0_11"/>
<feature type="transmembrane region" description="Helical" evidence="2">
    <location>
        <begin position="126"/>
        <end position="150"/>
    </location>
</feature>
<feature type="compositionally biased region" description="Polar residues" evidence="1">
    <location>
        <begin position="1"/>
        <end position="21"/>
    </location>
</feature>
<feature type="transmembrane region" description="Helical" evidence="2">
    <location>
        <begin position="188"/>
        <end position="211"/>
    </location>
</feature>